<protein>
    <submittedName>
        <fullName evidence="5">Putative LRR receptor-like serine/threonine-protein kinase</fullName>
    </submittedName>
</protein>
<evidence type="ECO:0000256" key="3">
    <source>
        <dbReference type="SAM" id="SignalP"/>
    </source>
</evidence>
<feature type="domain" description="Malectin-like" evidence="4">
    <location>
        <begin position="36"/>
        <end position="372"/>
    </location>
</feature>
<accession>M8CKE2</accession>
<sequence>MAAMRWLPFLCLAVAAAGSMLHQARAQADSKGFISIDCGYAGEMYIESDTRQQLQFAPDVGFTTAGSNHDISVEYMSTVAFKLFKTVRSFPDGKRNCYKIRSLVPGLKYLIRAWFLYGNYDGLNTTPIFDLYIGANFWTTMNMSRAAPDQFLFAEAMVVVPNDYVHVCLVNTGAGTPFITGLELRPLKSMLYPDASAKQGLNLHSRFDLGTGSKTRVIRYPDDPHDRIWRPVDTTAEYPSITTFRRVQNPNDDPFQVPTEVMDSAITARNASALIEIIMHPQPEPNNPSPGYIAILHIAELRILRGNAVRQFYVNLNGKQWSSDAITPKYLSSGAIYGPIVPDQQGTISISLEPTAGSTLLPILNAFEIFSIMPTTKVDTESEDGTPSPTPITNAGSKDGATTPVTNSSSESQGVCIGGSSCKKSNKLVLYIAVPIAGFVVDQDELCKTATSNEQHYGWGEKDFKRIPTMTACPTCCDLKFLELEHVFVC</sequence>
<feature type="compositionally biased region" description="Polar residues" evidence="2">
    <location>
        <begin position="385"/>
        <end position="396"/>
    </location>
</feature>
<dbReference type="EnsemblPlants" id="EMT23846">
    <property type="protein sequence ID" value="EMT23846"/>
    <property type="gene ID" value="F775_13345"/>
</dbReference>
<organism evidence="5">
    <name type="scientific">Aegilops tauschii</name>
    <name type="common">Tausch's goatgrass</name>
    <name type="synonym">Aegilops squarrosa</name>
    <dbReference type="NCBI Taxonomy" id="37682"/>
    <lineage>
        <taxon>Eukaryota</taxon>
        <taxon>Viridiplantae</taxon>
        <taxon>Streptophyta</taxon>
        <taxon>Embryophyta</taxon>
        <taxon>Tracheophyta</taxon>
        <taxon>Spermatophyta</taxon>
        <taxon>Magnoliopsida</taxon>
        <taxon>Liliopsida</taxon>
        <taxon>Poales</taxon>
        <taxon>Poaceae</taxon>
        <taxon>BOP clade</taxon>
        <taxon>Pooideae</taxon>
        <taxon>Triticodae</taxon>
        <taxon>Triticeae</taxon>
        <taxon>Triticinae</taxon>
        <taxon>Aegilops</taxon>
    </lineage>
</organism>
<dbReference type="PANTHER" id="PTHR45631:SF114">
    <property type="entry name" value="OS05G0525800 PROTEIN"/>
    <property type="match status" value="1"/>
</dbReference>
<keyword evidence="3" id="KW-0732">Signal</keyword>
<dbReference type="GO" id="GO:0016020">
    <property type="term" value="C:membrane"/>
    <property type="evidence" value="ECO:0007669"/>
    <property type="project" value="UniProtKB-SubCell"/>
</dbReference>
<feature type="signal peptide" evidence="3">
    <location>
        <begin position="1"/>
        <end position="26"/>
    </location>
</feature>
<proteinExistence type="predicted"/>
<dbReference type="PANTHER" id="PTHR45631">
    <property type="entry name" value="OS07G0107800 PROTEIN-RELATED"/>
    <property type="match status" value="1"/>
</dbReference>
<evidence type="ECO:0000259" key="4">
    <source>
        <dbReference type="Pfam" id="PF12819"/>
    </source>
</evidence>
<dbReference type="InterPro" id="IPR024788">
    <property type="entry name" value="Malectin-like_Carb-bd_dom"/>
</dbReference>
<evidence type="ECO:0000256" key="2">
    <source>
        <dbReference type="SAM" id="MobiDB-lite"/>
    </source>
</evidence>
<evidence type="ECO:0000313" key="5">
    <source>
        <dbReference type="EnsemblPlants" id="EMT23846"/>
    </source>
</evidence>
<evidence type="ECO:0000256" key="1">
    <source>
        <dbReference type="ARBA" id="ARBA00004167"/>
    </source>
</evidence>
<dbReference type="Pfam" id="PF12819">
    <property type="entry name" value="Malectin_like"/>
    <property type="match status" value="1"/>
</dbReference>
<reference evidence="5" key="1">
    <citation type="submission" date="2015-06" db="UniProtKB">
        <authorList>
            <consortium name="EnsemblPlants"/>
        </authorList>
    </citation>
    <scope>IDENTIFICATION</scope>
</reference>
<name>M8CKE2_AEGTA</name>
<feature type="chain" id="PRO_5014584635" evidence="3">
    <location>
        <begin position="27"/>
        <end position="490"/>
    </location>
</feature>
<comment type="subcellular location">
    <subcellularLocation>
        <location evidence="1">Membrane</location>
        <topology evidence="1">Single-pass membrane protein</topology>
    </subcellularLocation>
</comment>
<feature type="compositionally biased region" description="Polar residues" evidence="2">
    <location>
        <begin position="403"/>
        <end position="413"/>
    </location>
</feature>
<feature type="region of interest" description="Disordered" evidence="2">
    <location>
        <begin position="378"/>
        <end position="417"/>
    </location>
</feature>
<dbReference type="AlphaFoldDB" id="M8CKE2"/>